<evidence type="ECO:0000259" key="6">
    <source>
        <dbReference type="PROSITE" id="PS50045"/>
    </source>
</evidence>
<evidence type="ECO:0000259" key="8">
    <source>
        <dbReference type="PROSITE" id="PS51372"/>
    </source>
</evidence>
<dbReference type="InterPro" id="IPR036388">
    <property type="entry name" value="WH-like_DNA-bd_sf"/>
</dbReference>
<dbReference type="GO" id="GO:0003677">
    <property type="term" value="F:DNA binding"/>
    <property type="evidence" value="ECO:0007669"/>
    <property type="project" value="UniProtKB-KW"/>
</dbReference>
<dbReference type="InterPro" id="IPR003593">
    <property type="entry name" value="AAA+_ATPase"/>
</dbReference>
<dbReference type="GO" id="GO:0016740">
    <property type="term" value="F:transferase activity"/>
    <property type="evidence" value="ECO:0007669"/>
    <property type="project" value="UniProtKB-KW"/>
</dbReference>
<dbReference type="SUPFAM" id="SSF46785">
    <property type="entry name" value="Winged helix' DNA-binding domain"/>
    <property type="match status" value="1"/>
</dbReference>
<dbReference type="SUPFAM" id="SSF52540">
    <property type="entry name" value="P-loop containing nucleoside triphosphate hydrolases"/>
    <property type="match status" value="1"/>
</dbReference>
<feature type="domain" description="Sigma-54 factor interaction" evidence="6">
    <location>
        <begin position="79"/>
        <end position="313"/>
    </location>
</feature>
<feature type="domain" description="PTS EIIA type-4" evidence="7">
    <location>
        <begin position="506"/>
        <end position="641"/>
    </location>
</feature>
<dbReference type="InterPro" id="IPR004701">
    <property type="entry name" value="PTS_EIIA_man-typ"/>
</dbReference>
<dbReference type="Pfam" id="PF00158">
    <property type="entry name" value="Sigma54_activat"/>
    <property type="match status" value="1"/>
</dbReference>
<gene>
    <name evidence="9" type="ORF">H9820_07000</name>
</gene>
<keyword evidence="3" id="KW-0547">Nucleotide-binding</keyword>
<reference evidence="9" key="2">
    <citation type="submission" date="2021-04" db="EMBL/GenBank/DDBJ databases">
        <authorList>
            <person name="Gilroy R."/>
        </authorList>
    </citation>
    <scope>NUCLEOTIDE SEQUENCE</scope>
    <source>
        <strain evidence="9">3204</strain>
    </source>
</reference>
<dbReference type="SUPFAM" id="SSF63520">
    <property type="entry name" value="PTS-regulatory domain, PRD"/>
    <property type="match status" value="1"/>
</dbReference>
<feature type="domain" description="PRD" evidence="8">
    <location>
        <begin position="760"/>
        <end position="858"/>
    </location>
</feature>
<organism evidence="9 10">
    <name type="scientific">Candidatus Companilactobacillus pullicola</name>
    <dbReference type="NCBI Taxonomy" id="2838523"/>
    <lineage>
        <taxon>Bacteria</taxon>
        <taxon>Bacillati</taxon>
        <taxon>Bacillota</taxon>
        <taxon>Bacilli</taxon>
        <taxon>Lactobacillales</taxon>
        <taxon>Lactobacillaceae</taxon>
        <taxon>Companilactobacillus</taxon>
    </lineage>
</organism>
<evidence type="ECO:0000256" key="5">
    <source>
        <dbReference type="ARBA" id="ARBA00023125"/>
    </source>
</evidence>
<dbReference type="InterPro" id="IPR001845">
    <property type="entry name" value="HTH_ArsR_DNA-bd_dom"/>
</dbReference>
<keyword evidence="2" id="KW-0808">Transferase</keyword>
<dbReference type="GO" id="GO:0003700">
    <property type="term" value="F:DNA-binding transcription factor activity"/>
    <property type="evidence" value="ECO:0007669"/>
    <property type="project" value="InterPro"/>
</dbReference>
<keyword evidence="4" id="KW-0067">ATP-binding</keyword>
<dbReference type="PROSITE" id="PS51372">
    <property type="entry name" value="PRD_2"/>
    <property type="match status" value="1"/>
</dbReference>
<dbReference type="Gene3D" id="3.40.50.510">
    <property type="entry name" value="Phosphotransferase system, mannose-type IIA component"/>
    <property type="match status" value="1"/>
</dbReference>
<name>A0A9D1ZLZ3_9LACO</name>
<dbReference type="CDD" id="cd00009">
    <property type="entry name" value="AAA"/>
    <property type="match status" value="1"/>
</dbReference>
<dbReference type="InterPro" id="IPR036662">
    <property type="entry name" value="PTS_EIIA_man-typ_sf"/>
</dbReference>
<dbReference type="GO" id="GO:0009401">
    <property type="term" value="P:phosphoenolpyruvate-dependent sugar phosphotransferase system"/>
    <property type="evidence" value="ECO:0007669"/>
    <property type="project" value="InterPro"/>
</dbReference>
<dbReference type="InterPro" id="IPR011608">
    <property type="entry name" value="PRD"/>
</dbReference>
<dbReference type="Gene3D" id="1.10.1790.10">
    <property type="entry name" value="PRD domain"/>
    <property type="match status" value="1"/>
</dbReference>
<comment type="caution">
    <text evidence="9">The sequence shown here is derived from an EMBL/GenBank/DDBJ whole genome shotgun (WGS) entry which is preliminary data.</text>
</comment>
<dbReference type="InterPro" id="IPR027417">
    <property type="entry name" value="P-loop_NTPase"/>
</dbReference>
<dbReference type="Pfam" id="PF00874">
    <property type="entry name" value="PRD"/>
    <property type="match status" value="1"/>
</dbReference>
<dbReference type="AlphaFoldDB" id="A0A9D1ZLZ3"/>
<dbReference type="SMART" id="SM00382">
    <property type="entry name" value="AAA"/>
    <property type="match status" value="1"/>
</dbReference>
<dbReference type="InterPro" id="IPR011991">
    <property type="entry name" value="ArsR-like_HTH"/>
</dbReference>
<proteinExistence type="predicted"/>
<dbReference type="InterPro" id="IPR036634">
    <property type="entry name" value="PRD_sf"/>
</dbReference>
<dbReference type="InterPro" id="IPR002078">
    <property type="entry name" value="Sigma_54_int"/>
</dbReference>
<accession>A0A9D1ZLZ3</accession>
<evidence type="ECO:0000313" key="9">
    <source>
        <dbReference type="EMBL" id="HIY92677.1"/>
    </source>
</evidence>
<dbReference type="PROSITE" id="PS51096">
    <property type="entry name" value="PTS_EIIA_TYPE_4"/>
    <property type="match status" value="1"/>
</dbReference>
<sequence length="858" mass="97770">MLESKYEVLTKLNDLNYSHSLPINTSDISQQVNLSRSVTSHYLNQLLEDGLVVKIEGRPVLWDLTESKSNKEILPFNDFIGSNGSLKNVVSQCEAAVNYPPNGLSIIITGNSGVGKSFLAKQIYNYAVSSKSIASNAPFLTLNCADYANNPELLSSILFGYARGAFTGANEDKSGLLEQADGGYLFLDEVHRLSSENQEKLFSFIDSGSFMRMGENKQTKTSRVRFLFATTEKTDDVLLETFRRRISIAVHLPDYHNRPRNERLSLIYSIFYHEAQKMQKPLKIDDGVIESLINLKTDGNIGRLKNIIRVSCANAYKNQKDNAEIKIRSDAVMLEQKTSDTGNFVDIDPTHQYNFSEVSIGDSYQKKMEQIINNLGSSDVNDFQFQSKKAIHDIEKLEQSVKINELDQPTFLKFQKQMKIVIERRFGIKNIADISSIIFKLYRSNFLLSDETLNELDKKLQSMCPRSVHVADCFFKSLHYQLTPKYHSLGIVLAILLSEHVDESLKLRGLLLAHGEYTATSIQAVVNQLCGNYIFDAIDMPIDTGLADIVKKTKTLFDSYDTSNGTVMIVDMGSLNQLYSEIKNHLNGDLLVIDNLTTATALDVALKIQSKEKFKEIAAAAESEYEIHSQYYSGYSNKKNIIISCISGLGISEKIKETMLPYFPKDIQINTLDYYDLKKNINQNDNHYFDTTLFVLTTTSLPDDFNIPNINIYDLLDAKGEQKLTKLLMPYLKTDAIDDLNQELLRFFSIEGVSERLSFLNPKIIIKEVETVIYKYESYYNLKLDGKVKLNLYMHIALMIERLMVRKSQKMPEVRPTEDEQEFISISKSIFQPLELKYNVEVNDYELSLMYEVFKQLF</sequence>
<dbReference type="Gene3D" id="3.40.50.300">
    <property type="entry name" value="P-loop containing nucleotide triphosphate hydrolases"/>
    <property type="match status" value="1"/>
</dbReference>
<dbReference type="EMBL" id="DXCM01000046">
    <property type="protein sequence ID" value="HIY92677.1"/>
    <property type="molecule type" value="Genomic_DNA"/>
</dbReference>
<dbReference type="GO" id="GO:0005524">
    <property type="term" value="F:ATP binding"/>
    <property type="evidence" value="ECO:0007669"/>
    <property type="project" value="UniProtKB-KW"/>
</dbReference>
<dbReference type="PANTHER" id="PTHR32071:SF38">
    <property type="entry name" value="PSP OPERON TRANSCRIPTIONAL ACTIVATOR"/>
    <property type="match status" value="1"/>
</dbReference>
<evidence type="ECO:0000259" key="7">
    <source>
        <dbReference type="PROSITE" id="PS51096"/>
    </source>
</evidence>
<evidence type="ECO:0000256" key="4">
    <source>
        <dbReference type="ARBA" id="ARBA00022840"/>
    </source>
</evidence>
<evidence type="ECO:0000256" key="2">
    <source>
        <dbReference type="ARBA" id="ARBA00022679"/>
    </source>
</evidence>
<evidence type="ECO:0000313" key="10">
    <source>
        <dbReference type="Proteomes" id="UP000824013"/>
    </source>
</evidence>
<dbReference type="CDD" id="cd00090">
    <property type="entry name" value="HTH_ARSR"/>
    <property type="match status" value="1"/>
</dbReference>
<dbReference type="PROSITE" id="PS50045">
    <property type="entry name" value="SIGMA54_INTERACT_4"/>
    <property type="match status" value="1"/>
</dbReference>
<reference evidence="9" key="1">
    <citation type="journal article" date="2021" name="PeerJ">
        <title>Extensive microbial diversity within the chicken gut microbiome revealed by metagenomics and culture.</title>
        <authorList>
            <person name="Gilroy R."/>
            <person name="Ravi A."/>
            <person name="Getino M."/>
            <person name="Pursley I."/>
            <person name="Horton D.L."/>
            <person name="Alikhan N.F."/>
            <person name="Baker D."/>
            <person name="Gharbi K."/>
            <person name="Hall N."/>
            <person name="Watson M."/>
            <person name="Adriaenssens E.M."/>
            <person name="Foster-Nyarko E."/>
            <person name="Jarju S."/>
            <person name="Secka A."/>
            <person name="Antonio M."/>
            <person name="Oren A."/>
            <person name="Chaudhuri R.R."/>
            <person name="La Ragione R."/>
            <person name="Hildebrand F."/>
            <person name="Pallen M.J."/>
        </authorList>
    </citation>
    <scope>NUCLEOTIDE SEQUENCE</scope>
    <source>
        <strain evidence="9">3204</strain>
    </source>
</reference>
<dbReference type="GO" id="GO:0016020">
    <property type="term" value="C:membrane"/>
    <property type="evidence" value="ECO:0007669"/>
    <property type="project" value="InterPro"/>
</dbReference>
<evidence type="ECO:0000256" key="3">
    <source>
        <dbReference type="ARBA" id="ARBA00022741"/>
    </source>
</evidence>
<dbReference type="InterPro" id="IPR036390">
    <property type="entry name" value="WH_DNA-bd_sf"/>
</dbReference>
<dbReference type="Gene3D" id="1.10.10.10">
    <property type="entry name" value="Winged helix-like DNA-binding domain superfamily/Winged helix DNA-binding domain"/>
    <property type="match status" value="1"/>
</dbReference>
<dbReference type="Proteomes" id="UP000824013">
    <property type="component" value="Unassembled WGS sequence"/>
</dbReference>
<protein>
    <recommendedName>
        <fullName evidence="1">DNA translocase FtsK</fullName>
    </recommendedName>
</protein>
<keyword evidence="5" id="KW-0238">DNA-binding</keyword>
<dbReference type="SUPFAM" id="SSF53062">
    <property type="entry name" value="PTS system fructose IIA component-like"/>
    <property type="match status" value="1"/>
</dbReference>
<dbReference type="Pfam" id="PF01022">
    <property type="entry name" value="HTH_5"/>
    <property type="match status" value="1"/>
</dbReference>
<evidence type="ECO:0000256" key="1">
    <source>
        <dbReference type="ARBA" id="ARBA00020887"/>
    </source>
</evidence>
<dbReference type="PANTHER" id="PTHR32071">
    <property type="entry name" value="TRANSCRIPTIONAL REGULATORY PROTEIN"/>
    <property type="match status" value="1"/>
</dbReference>